<evidence type="ECO:0000313" key="29">
    <source>
        <dbReference type="EMBL" id="MFC3701379.1"/>
    </source>
</evidence>
<dbReference type="InterPro" id="IPR001460">
    <property type="entry name" value="PCN-bd_Tpept"/>
</dbReference>
<dbReference type="PANTHER" id="PTHR32282">
    <property type="entry name" value="BINDING PROTEIN TRANSPEPTIDASE, PUTATIVE-RELATED"/>
    <property type="match status" value="1"/>
</dbReference>
<comment type="catalytic activity">
    <reaction evidence="20">
        <text>Preferential cleavage: (Ac)2-L-Lys-D-Ala-|-D-Ala. Also transpeptidation of peptidyl-alanyl moieties that are N-acyl substituents of D-alanine.</text>
        <dbReference type="EC" id="3.4.16.4"/>
    </reaction>
</comment>
<keyword evidence="10 23" id="KW-0328">Glycosyltransferase</keyword>
<evidence type="ECO:0000256" key="13">
    <source>
        <dbReference type="ARBA" id="ARBA00022960"/>
    </source>
</evidence>
<feature type="domain" description="Bifunctional transglycosylase second" evidence="28">
    <location>
        <begin position="78"/>
        <end position="161"/>
    </location>
</feature>
<dbReference type="Pfam" id="PF00905">
    <property type="entry name" value="Transpeptidase"/>
    <property type="match status" value="1"/>
</dbReference>
<feature type="domain" description="Penicillin-binding protein transpeptidase" evidence="26">
    <location>
        <begin position="438"/>
        <end position="708"/>
    </location>
</feature>
<evidence type="ECO:0000256" key="12">
    <source>
        <dbReference type="ARBA" id="ARBA00022801"/>
    </source>
</evidence>
<evidence type="ECO:0000256" key="6">
    <source>
        <dbReference type="ARBA" id="ARBA00018637"/>
    </source>
</evidence>
<keyword evidence="8" id="KW-0121">Carboxypeptidase</keyword>
<reference evidence="30" key="1">
    <citation type="journal article" date="2019" name="Int. J. Syst. Evol. Microbiol.">
        <title>The Global Catalogue of Microorganisms (GCM) 10K type strain sequencing project: providing services to taxonomists for standard genome sequencing and annotation.</title>
        <authorList>
            <consortium name="The Broad Institute Genomics Platform"/>
            <consortium name="The Broad Institute Genome Sequencing Center for Infectious Disease"/>
            <person name="Wu L."/>
            <person name="Ma J."/>
        </authorList>
    </citation>
    <scope>NUCLEOTIDE SEQUENCE [LARGE SCALE GENOMIC DNA]</scope>
    <source>
        <strain evidence="30">CECT 8288</strain>
    </source>
</reference>
<dbReference type="Pfam" id="PF14814">
    <property type="entry name" value="UB2H"/>
    <property type="match status" value="1"/>
</dbReference>
<evidence type="ECO:0000256" key="23">
    <source>
        <dbReference type="PIRNR" id="PIRNR002799"/>
    </source>
</evidence>
<dbReference type="SUPFAM" id="SSF56601">
    <property type="entry name" value="beta-lactamase/transpeptidase-like"/>
    <property type="match status" value="1"/>
</dbReference>
<evidence type="ECO:0000256" key="1">
    <source>
        <dbReference type="ARBA" id="ARBA00002624"/>
    </source>
</evidence>
<evidence type="ECO:0000256" key="18">
    <source>
        <dbReference type="ARBA" id="ARBA00023316"/>
    </source>
</evidence>
<evidence type="ECO:0000256" key="22">
    <source>
        <dbReference type="NCBIfam" id="TIGR02071"/>
    </source>
</evidence>
<name>A0ABV7WSM8_9GAMM</name>
<keyword evidence="17" id="KW-0511">Multifunctional enzyme</keyword>
<feature type="domain" description="Glycosyl transferase family 51" evidence="27">
    <location>
        <begin position="174"/>
        <end position="342"/>
    </location>
</feature>
<dbReference type="InterPro" id="IPR001264">
    <property type="entry name" value="Glyco_trans_51"/>
</dbReference>
<dbReference type="Gene3D" id="3.40.710.10">
    <property type="entry name" value="DD-peptidase/beta-lactamase superfamily"/>
    <property type="match status" value="1"/>
</dbReference>
<dbReference type="InterPro" id="IPR036950">
    <property type="entry name" value="PBP_transglycosylase"/>
</dbReference>
<evidence type="ECO:0000259" key="28">
    <source>
        <dbReference type="Pfam" id="PF14814"/>
    </source>
</evidence>
<keyword evidence="30" id="KW-1185">Reference proteome</keyword>
<proteinExistence type="inferred from homology"/>
<evidence type="ECO:0000256" key="25">
    <source>
        <dbReference type="SAM" id="Phobius"/>
    </source>
</evidence>
<comment type="caution">
    <text evidence="29">The sequence shown here is derived from an EMBL/GenBank/DDBJ whole genome shotgun (WGS) entry which is preliminary data.</text>
</comment>
<dbReference type="SUPFAM" id="SSF53955">
    <property type="entry name" value="Lysozyme-like"/>
    <property type="match status" value="1"/>
</dbReference>
<evidence type="ECO:0000256" key="2">
    <source>
        <dbReference type="ARBA" id="ARBA00004236"/>
    </source>
</evidence>
<dbReference type="RefSeq" id="WP_290282620.1">
    <property type="nucleotide sequence ID" value="NZ_JAUFQI010000001.1"/>
</dbReference>
<comment type="subcellular location">
    <subcellularLocation>
        <location evidence="2">Cell membrane</location>
    </subcellularLocation>
</comment>
<keyword evidence="13 23" id="KW-0133">Cell shape</keyword>
<dbReference type="InterPro" id="IPR012338">
    <property type="entry name" value="Beta-lactam/transpept-like"/>
</dbReference>
<evidence type="ECO:0000256" key="4">
    <source>
        <dbReference type="ARBA" id="ARBA00007090"/>
    </source>
</evidence>
<dbReference type="InterPro" id="IPR050396">
    <property type="entry name" value="Glycosyltr_51/Transpeptidase"/>
</dbReference>
<evidence type="ECO:0000259" key="26">
    <source>
        <dbReference type="Pfam" id="PF00905"/>
    </source>
</evidence>
<keyword evidence="15 25" id="KW-0472">Membrane</keyword>
<keyword evidence="18 23" id="KW-0961">Cell wall biogenesis/degradation</keyword>
<evidence type="ECO:0000256" key="9">
    <source>
        <dbReference type="ARBA" id="ARBA00022670"/>
    </source>
</evidence>
<dbReference type="Gene3D" id="3.30.2060.10">
    <property type="entry name" value="Penicillin-binding protein 1b domain"/>
    <property type="match status" value="1"/>
</dbReference>
<keyword evidence="25" id="KW-1133">Transmembrane helix</keyword>
<dbReference type="InterPro" id="IPR011813">
    <property type="entry name" value="PBP_1b"/>
</dbReference>
<dbReference type="InterPro" id="IPR023346">
    <property type="entry name" value="Lysozyme-like_dom_sf"/>
</dbReference>
<evidence type="ECO:0000256" key="21">
    <source>
        <dbReference type="ARBA" id="ARBA00049902"/>
    </source>
</evidence>
<feature type="region of interest" description="Disordered" evidence="24">
    <location>
        <begin position="1"/>
        <end position="21"/>
    </location>
</feature>
<comment type="catalytic activity">
    <reaction evidence="21">
        <text>[GlcNAc-(1-&gt;4)-Mur2Ac(oyl-L-Ala-gamma-D-Glu-L-Lys-D-Ala-D-Ala)](n)-di-trans,octa-cis-undecaprenyl diphosphate + beta-D-GlcNAc-(1-&gt;4)-Mur2Ac(oyl-L-Ala-gamma-D-Glu-L-Lys-D-Ala-D-Ala)-di-trans,octa-cis-undecaprenyl diphosphate = [GlcNAc-(1-&gt;4)-Mur2Ac(oyl-L-Ala-gamma-D-Glu-L-Lys-D-Ala-D-Ala)](n+1)-di-trans,octa-cis-undecaprenyl diphosphate + di-trans,octa-cis-undecaprenyl diphosphate + H(+)</text>
        <dbReference type="Rhea" id="RHEA:23708"/>
        <dbReference type="Rhea" id="RHEA-COMP:9602"/>
        <dbReference type="Rhea" id="RHEA-COMP:9603"/>
        <dbReference type="ChEBI" id="CHEBI:15378"/>
        <dbReference type="ChEBI" id="CHEBI:58405"/>
        <dbReference type="ChEBI" id="CHEBI:60033"/>
        <dbReference type="ChEBI" id="CHEBI:78435"/>
        <dbReference type="EC" id="2.4.99.28"/>
    </reaction>
</comment>
<comment type="function">
    <text evidence="1 23">Cell wall formation. Synthesis of cross-linked peptidoglycan from the lipid intermediates. The enzyme has a penicillin-insensitive transglycosylase N-terminal domain (formation of linear glycan strands) and a penicillin-sensitive transpeptidase C-terminal domain (cross-linking of the peptide subunits).</text>
</comment>
<dbReference type="InterPro" id="IPR028166">
    <property type="entry name" value="UB2H"/>
</dbReference>
<evidence type="ECO:0000256" key="14">
    <source>
        <dbReference type="ARBA" id="ARBA00022984"/>
    </source>
</evidence>
<comment type="similarity">
    <text evidence="5 23">In the N-terminal section; belongs to the glycosyltransferase 51 family.</text>
</comment>
<keyword evidence="25" id="KW-0812">Transmembrane</keyword>
<dbReference type="EMBL" id="JBHRYN010000008">
    <property type="protein sequence ID" value="MFC3701379.1"/>
    <property type="molecule type" value="Genomic_DNA"/>
</dbReference>
<dbReference type="PIRSF" id="PIRSF002799">
    <property type="entry name" value="PBP_1b"/>
    <property type="match status" value="1"/>
</dbReference>
<dbReference type="Gene3D" id="1.10.3810.10">
    <property type="entry name" value="Biosynthetic peptidoglycan transglycosylase-like"/>
    <property type="match status" value="1"/>
</dbReference>
<comment type="similarity">
    <text evidence="4 23">In the C-terminal section; belongs to the transpeptidase family.</text>
</comment>
<dbReference type="Proteomes" id="UP001595710">
    <property type="component" value="Unassembled WGS sequence"/>
</dbReference>
<keyword evidence="9" id="KW-0645">Protease</keyword>
<protein>
    <recommendedName>
        <fullName evidence="6 22">Penicillin-binding protein 1B</fullName>
        <shortName evidence="23">PBP-1b</shortName>
        <shortName evidence="23">PBP1b</shortName>
    </recommendedName>
    <alternativeName>
        <fullName evidence="19 23">Murein polymerase</fullName>
    </alternativeName>
</protein>
<keyword evidence="11 23" id="KW-0808">Transferase</keyword>
<evidence type="ECO:0000256" key="10">
    <source>
        <dbReference type="ARBA" id="ARBA00022676"/>
    </source>
</evidence>
<evidence type="ECO:0000256" key="24">
    <source>
        <dbReference type="SAM" id="MobiDB-lite"/>
    </source>
</evidence>
<evidence type="ECO:0000256" key="8">
    <source>
        <dbReference type="ARBA" id="ARBA00022645"/>
    </source>
</evidence>
<keyword evidence="7" id="KW-1003">Cell membrane</keyword>
<dbReference type="Pfam" id="PF00912">
    <property type="entry name" value="Transgly"/>
    <property type="match status" value="1"/>
</dbReference>
<evidence type="ECO:0000313" key="30">
    <source>
        <dbReference type="Proteomes" id="UP001595710"/>
    </source>
</evidence>
<evidence type="ECO:0000259" key="27">
    <source>
        <dbReference type="Pfam" id="PF00912"/>
    </source>
</evidence>
<evidence type="ECO:0000256" key="19">
    <source>
        <dbReference type="ARBA" id="ARBA00032454"/>
    </source>
</evidence>
<dbReference type="PANTHER" id="PTHR32282:SF11">
    <property type="entry name" value="PENICILLIN-BINDING PROTEIN 1B"/>
    <property type="match status" value="1"/>
</dbReference>
<accession>A0ABV7WSM8</accession>
<gene>
    <name evidence="29" type="primary">mrcB</name>
    <name evidence="29" type="ORF">ACFOND_06960</name>
</gene>
<comment type="pathway">
    <text evidence="3 23">Cell wall biogenesis; peptidoglycan biosynthesis.</text>
</comment>
<organism evidence="29 30">
    <name type="scientific">Reinekea marina</name>
    <dbReference type="NCBI Taxonomy" id="1310421"/>
    <lineage>
        <taxon>Bacteria</taxon>
        <taxon>Pseudomonadati</taxon>
        <taxon>Pseudomonadota</taxon>
        <taxon>Gammaproteobacteria</taxon>
        <taxon>Oceanospirillales</taxon>
        <taxon>Saccharospirillaceae</taxon>
        <taxon>Reinekea</taxon>
    </lineage>
</organism>
<evidence type="ECO:0000256" key="11">
    <source>
        <dbReference type="ARBA" id="ARBA00022679"/>
    </source>
</evidence>
<evidence type="ECO:0000256" key="20">
    <source>
        <dbReference type="ARBA" id="ARBA00034000"/>
    </source>
</evidence>
<evidence type="ECO:0000256" key="7">
    <source>
        <dbReference type="ARBA" id="ARBA00022475"/>
    </source>
</evidence>
<dbReference type="NCBIfam" id="TIGR02071">
    <property type="entry name" value="PBP_1b"/>
    <property type="match status" value="1"/>
</dbReference>
<keyword evidence="16" id="KW-0046">Antibiotic resistance</keyword>
<evidence type="ECO:0000256" key="16">
    <source>
        <dbReference type="ARBA" id="ARBA00023251"/>
    </source>
</evidence>
<feature type="transmembrane region" description="Helical" evidence="25">
    <location>
        <begin position="26"/>
        <end position="51"/>
    </location>
</feature>
<keyword evidence="12" id="KW-0378">Hydrolase</keyword>
<evidence type="ECO:0000256" key="17">
    <source>
        <dbReference type="ARBA" id="ARBA00023268"/>
    </source>
</evidence>
<keyword evidence="14 23" id="KW-0573">Peptidoglycan synthesis</keyword>
<evidence type="ECO:0000256" key="3">
    <source>
        <dbReference type="ARBA" id="ARBA00004752"/>
    </source>
</evidence>
<sequence length="782" mass="87308">MAKKIPQKPKKTSSKPKKKSNQRRHLWHSFVSISLKIGIVAACLVFFWMIYLNAVVKERFEGRRFQIPARVYSEAQEIYAGAPVRQSEFIQLLNQLGYRSSASVSQEGRYVEHGNQVRVHTRGFRFWDGEESGRWLNIQFDANGIAQVTDSAGQSVLLSRLDPLYMGQVYPGVAEDRVLYRLEEMPETLVLGLLLVEDDRFFEHHGVSIRGIARALIANIISGRVSQGGSTLTQQLVKNLYLTSEKKISRKINEALMSLILEFHFSKNEILETYMNEVYVAQQGSRSIHGFGLAAQFFFATTLQDLDIHQQALLIGLIKGPSYYNPRRNPERATKRRNTVLEVWLDSGLINDAQYQAALKAPLDVADKPGQASFPAFMDGLRRQLQKDYRKDDLMAEGLSIFTTLSPVAQTTIEQQVAVGLADIERDHRLEPKFLQSAAVMTRPSTGDVLAVVGDRDARASGFNRALDAQRSIGSLMKPAVYLAAIEHGYNLSDLISDADVTVGAGDGTTWQPKNYDKTSHGNPMLIDAMANSYNQATARLGMEVGLANVFDVIDRLGIGNQVAKVPAVMLGAHGMSPMQVAQMYQTIAGNGFYTPLNFIRAVSHPEQGLIQRFDLSVKKQFEPEHIHILQRAMHEVTVTGTARSLQWRLPKNWWIAGKTGTTDDNRDAWFAGLTGDRQLVIWVGNDDNKPTPLTGSSGALPIWAKVMQVLRPIQERRTLPANIVEIDVNKAGRQVPSWCDDVRTIPFIAGNEPARGLTCHSNEPKPDTDDSTWLQKLFGRP</sequence>
<evidence type="ECO:0000256" key="15">
    <source>
        <dbReference type="ARBA" id="ARBA00023136"/>
    </source>
</evidence>
<evidence type="ECO:0000256" key="5">
    <source>
        <dbReference type="ARBA" id="ARBA00007739"/>
    </source>
</evidence>